<feature type="compositionally biased region" description="Basic and acidic residues" evidence="1">
    <location>
        <begin position="74"/>
        <end position="85"/>
    </location>
</feature>
<organism evidence="2 3">
    <name type="scientific">Pannonibacter phragmitetus</name>
    <dbReference type="NCBI Taxonomy" id="121719"/>
    <lineage>
        <taxon>Bacteria</taxon>
        <taxon>Pseudomonadati</taxon>
        <taxon>Pseudomonadota</taxon>
        <taxon>Alphaproteobacteria</taxon>
        <taxon>Hyphomicrobiales</taxon>
        <taxon>Stappiaceae</taxon>
        <taxon>Pannonibacter</taxon>
    </lineage>
</organism>
<dbReference type="AlphaFoldDB" id="A0A378ZQ77"/>
<name>A0A378ZQ77_9HYPH</name>
<feature type="region of interest" description="Disordered" evidence="1">
    <location>
        <begin position="74"/>
        <end position="94"/>
    </location>
</feature>
<gene>
    <name evidence="2" type="ORF">NCTC13350_00324</name>
</gene>
<sequence length="203" mass="20450">MQLSIQTTTTSASLFSMSQNSTGSKGGSLLDATPAGSSAKPAAKDSASSSVLEAATKQAQEAEAVIKTLREAVQKGKEDGKDNEKSPLASSEDYTKAANKIRSALGEDSGTGGSSLSSMAYESATITETLIEGEIGGQKISASFVSYDRVSYDSATGLSARSASAGSINVSGNGVSSSYQSASVSSLYAGTREQIGTLLSSAA</sequence>
<feature type="compositionally biased region" description="Low complexity" evidence="1">
    <location>
        <begin position="32"/>
        <end position="55"/>
    </location>
</feature>
<evidence type="ECO:0000256" key="1">
    <source>
        <dbReference type="SAM" id="MobiDB-lite"/>
    </source>
</evidence>
<evidence type="ECO:0000313" key="3">
    <source>
        <dbReference type="Proteomes" id="UP000255000"/>
    </source>
</evidence>
<dbReference type="RefSeq" id="WP_040678179.1">
    <property type="nucleotide sequence ID" value="NZ_UGSK01000001.1"/>
</dbReference>
<protein>
    <submittedName>
        <fullName evidence="2">Uncharacterized protein</fullName>
    </submittedName>
</protein>
<reference evidence="2 3" key="1">
    <citation type="submission" date="2018-06" db="EMBL/GenBank/DDBJ databases">
        <authorList>
            <consortium name="Pathogen Informatics"/>
            <person name="Doyle S."/>
        </authorList>
    </citation>
    <scope>NUCLEOTIDE SEQUENCE [LARGE SCALE GENOMIC DNA]</scope>
    <source>
        <strain evidence="2 3">NCTC13350</strain>
    </source>
</reference>
<evidence type="ECO:0000313" key="2">
    <source>
        <dbReference type="EMBL" id="SUA99426.1"/>
    </source>
</evidence>
<proteinExistence type="predicted"/>
<feature type="region of interest" description="Disordered" evidence="1">
    <location>
        <begin position="1"/>
        <end position="55"/>
    </location>
</feature>
<feature type="compositionally biased region" description="Polar residues" evidence="1">
    <location>
        <begin position="1"/>
        <end position="23"/>
    </location>
</feature>
<dbReference type="Proteomes" id="UP000255000">
    <property type="component" value="Unassembled WGS sequence"/>
</dbReference>
<dbReference type="EMBL" id="UGSK01000001">
    <property type="protein sequence ID" value="SUA99426.1"/>
    <property type="molecule type" value="Genomic_DNA"/>
</dbReference>
<accession>A0A378ZQ77</accession>
<dbReference type="OrthoDB" id="7678221at2"/>